<evidence type="ECO:0000313" key="3">
    <source>
        <dbReference type="Proteomes" id="UP000029986"/>
    </source>
</evidence>
<dbReference type="Pfam" id="PF00561">
    <property type="entry name" value="Abhydrolase_1"/>
    <property type="match status" value="1"/>
</dbReference>
<dbReference type="EMBL" id="CP009706">
    <property type="protein sequence ID" value="AIU74348.1"/>
    <property type="molecule type" value="Genomic_DNA"/>
</dbReference>
<dbReference type="Gene3D" id="3.40.50.1820">
    <property type="entry name" value="alpha/beta hydrolase"/>
    <property type="match status" value="1"/>
</dbReference>
<dbReference type="PANTHER" id="PTHR43798:SF33">
    <property type="entry name" value="HYDROLASE, PUTATIVE (AFU_ORTHOLOGUE AFUA_2G14860)-RELATED"/>
    <property type="match status" value="1"/>
</dbReference>
<dbReference type="KEGG" id="hav:AT03_19400"/>
<name>A0A097R6I6_HAFAL</name>
<dbReference type="GO" id="GO:0016787">
    <property type="term" value="F:hydrolase activity"/>
    <property type="evidence" value="ECO:0007669"/>
    <property type="project" value="UniProtKB-KW"/>
</dbReference>
<dbReference type="HOGENOM" id="CLU_020336_39_0_6"/>
<organism evidence="2 3">
    <name type="scientific">Hafnia alvei FB1</name>
    <dbReference type="NCBI Taxonomy" id="1453496"/>
    <lineage>
        <taxon>Bacteria</taxon>
        <taxon>Pseudomonadati</taxon>
        <taxon>Pseudomonadota</taxon>
        <taxon>Gammaproteobacteria</taxon>
        <taxon>Enterobacterales</taxon>
        <taxon>Hafniaceae</taxon>
        <taxon>Hafnia</taxon>
    </lineage>
</organism>
<dbReference type="PANTHER" id="PTHR43798">
    <property type="entry name" value="MONOACYLGLYCEROL LIPASE"/>
    <property type="match status" value="1"/>
</dbReference>
<dbReference type="AlphaFoldDB" id="A0A097R6I6"/>
<evidence type="ECO:0000259" key="1">
    <source>
        <dbReference type="Pfam" id="PF00561"/>
    </source>
</evidence>
<dbReference type="InterPro" id="IPR029058">
    <property type="entry name" value="AB_hydrolase_fold"/>
</dbReference>
<dbReference type="GO" id="GO:0016020">
    <property type="term" value="C:membrane"/>
    <property type="evidence" value="ECO:0007669"/>
    <property type="project" value="TreeGrafter"/>
</dbReference>
<evidence type="ECO:0000313" key="2">
    <source>
        <dbReference type="EMBL" id="AIU74348.1"/>
    </source>
</evidence>
<gene>
    <name evidence="2" type="ORF">AT03_19400</name>
</gene>
<dbReference type="OrthoDB" id="5853561at2"/>
<dbReference type="PATRIC" id="fig|1453496.5.peg.3992"/>
<dbReference type="eggNOG" id="COG0596">
    <property type="taxonomic scope" value="Bacteria"/>
</dbReference>
<dbReference type="PRINTS" id="PR00111">
    <property type="entry name" value="ABHYDROLASE"/>
</dbReference>
<dbReference type="SUPFAM" id="SSF53474">
    <property type="entry name" value="alpha/beta-Hydrolases"/>
    <property type="match status" value="1"/>
</dbReference>
<reference evidence="2 3" key="1">
    <citation type="journal article" date="2014" name="Gut Pathog.">
        <title>Gene clusters of Hafnia alvei strain FB1 important in survival and pathogenesis: a draft genome perspective.</title>
        <authorList>
            <person name="Tan J.Y."/>
            <person name="Yin W.F."/>
            <person name="Chan K.G."/>
        </authorList>
    </citation>
    <scope>NUCLEOTIDE SEQUENCE [LARGE SCALE GENOMIC DNA]</scope>
    <source>
        <strain evidence="2 3">FB1</strain>
    </source>
</reference>
<keyword evidence="3" id="KW-1185">Reference proteome</keyword>
<sequence length="253" mass="27771">MKSFLVSSLNAHLRYQDFPGKGRPIIFIHGLGCASSYEYPRVIISSVFRQRRIILVDLLGAGYSDRPKEFSYSTSDHARIVTLLVGALGLSECDVYGHSMGGSIAIEVASMLPQIVKTLVVSEPNFDSGGGFYSRLLAEQPEDEFIRTGYSRVLAKETTPWLGCVTAMAPYALHRGACSLVEGIEPSWRELIYSLSMARWMIFGEHSLPDIDQQELPKHGIKVLAVPNAGHSMSWENPEGLADALSCAFGLSN</sequence>
<keyword evidence="2" id="KW-0378">Hydrolase</keyword>
<feature type="domain" description="AB hydrolase-1" evidence="1">
    <location>
        <begin position="24"/>
        <end position="124"/>
    </location>
</feature>
<dbReference type="RefSeq" id="WP_025798327.1">
    <property type="nucleotide sequence ID" value="NZ_CP009706.1"/>
</dbReference>
<dbReference type="InterPro" id="IPR050266">
    <property type="entry name" value="AB_hydrolase_sf"/>
</dbReference>
<dbReference type="InterPro" id="IPR000073">
    <property type="entry name" value="AB_hydrolase_1"/>
</dbReference>
<accession>A0A097R6I6</accession>
<proteinExistence type="predicted"/>
<protein>
    <submittedName>
        <fullName evidence="2">Alpha/beta hydrolase</fullName>
    </submittedName>
</protein>
<dbReference type="Proteomes" id="UP000029986">
    <property type="component" value="Chromosome"/>
</dbReference>